<sequence>MNPVVVVIPVYKSNFTAYERIAFVQCLKVLGKYSIQIVKPQSLDLQFLTEVRPQLHFESFDDSYFKSVQTYNRLMLSTEFYERFARYEYMLIYQLDAFVFRDELLEWCQKGYDYIGAPWRLERDFSSVTDKLIFRLKKQLAIWFDLRDKNRNNQPLDVILKMTVGNGGFSLRKVQKMLDIVRSQRPMIERYLAGKGSFYNEDVFFCIEMNRYFQRVRVPHWREALRFAVEDKPSKSFELNGQQLPFGCHAWDIHELEFWKEKFSQLGYTL</sequence>
<keyword evidence="3" id="KW-1185">Reference proteome</keyword>
<accession>A0A7W5ZQ09</accession>
<dbReference type="Proteomes" id="UP000541352">
    <property type="component" value="Unassembled WGS sequence"/>
</dbReference>
<gene>
    <name evidence="2" type="ORF">FHS57_004960</name>
</gene>
<dbReference type="Pfam" id="PF18922">
    <property type="entry name" value="DUF5672"/>
    <property type="match status" value="1"/>
</dbReference>
<name>A0A7W5ZQ09_9BACT</name>
<reference evidence="2 3" key="1">
    <citation type="submission" date="2020-08" db="EMBL/GenBank/DDBJ databases">
        <title>Genomic Encyclopedia of Type Strains, Phase IV (KMG-IV): sequencing the most valuable type-strain genomes for metagenomic binning, comparative biology and taxonomic classification.</title>
        <authorList>
            <person name="Goeker M."/>
        </authorList>
    </citation>
    <scope>NUCLEOTIDE SEQUENCE [LARGE SCALE GENOMIC DNA]</scope>
    <source>
        <strain evidence="2 3">DSM 17976</strain>
    </source>
</reference>
<feature type="domain" description="DUF5672" evidence="1">
    <location>
        <begin position="55"/>
        <end position="249"/>
    </location>
</feature>
<dbReference type="InterPro" id="IPR043729">
    <property type="entry name" value="DUF5672"/>
</dbReference>
<evidence type="ECO:0000313" key="2">
    <source>
        <dbReference type="EMBL" id="MBB3840939.1"/>
    </source>
</evidence>
<protein>
    <recommendedName>
        <fullName evidence="1">DUF5672 domain-containing protein</fullName>
    </recommendedName>
</protein>
<dbReference type="RefSeq" id="WP_183978255.1">
    <property type="nucleotide sequence ID" value="NZ_JACIBY010000013.1"/>
</dbReference>
<evidence type="ECO:0000313" key="3">
    <source>
        <dbReference type="Proteomes" id="UP000541352"/>
    </source>
</evidence>
<dbReference type="AlphaFoldDB" id="A0A7W5ZQ09"/>
<organism evidence="2 3">
    <name type="scientific">Runella defluvii</name>
    <dbReference type="NCBI Taxonomy" id="370973"/>
    <lineage>
        <taxon>Bacteria</taxon>
        <taxon>Pseudomonadati</taxon>
        <taxon>Bacteroidota</taxon>
        <taxon>Cytophagia</taxon>
        <taxon>Cytophagales</taxon>
        <taxon>Spirosomataceae</taxon>
        <taxon>Runella</taxon>
    </lineage>
</organism>
<comment type="caution">
    <text evidence="2">The sequence shown here is derived from an EMBL/GenBank/DDBJ whole genome shotgun (WGS) entry which is preliminary data.</text>
</comment>
<dbReference type="EMBL" id="JACIBY010000013">
    <property type="protein sequence ID" value="MBB3840939.1"/>
    <property type="molecule type" value="Genomic_DNA"/>
</dbReference>
<evidence type="ECO:0000259" key="1">
    <source>
        <dbReference type="Pfam" id="PF18922"/>
    </source>
</evidence>
<proteinExistence type="predicted"/>